<feature type="region of interest" description="Disordered" evidence="1">
    <location>
        <begin position="238"/>
        <end position="294"/>
    </location>
</feature>
<keyword evidence="2" id="KW-1133">Transmembrane helix</keyword>
<dbReference type="Proteomes" id="UP001140560">
    <property type="component" value="Unassembled WGS sequence"/>
</dbReference>
<comment type="caution">
    <text evidence="3">The sequence shown here is derived from an EMBL/GenBank/DDBJ whole genome shotgun (WGS) entry which is preliminary data.</text>
</comment>
<feature type="transmembrane region" description="Helical" evidence="2">
    <location>
        <begin position="21"/>
        <end position="39"/>
    </location>
</feature>
<keyword evidence="4" id="KW-1185">Reference proteome</keyword>
<organism evidence="3 4">
    <name type="scientific">Neocucurbitaria cava</name>
    <dbReference type="NCBI Taxonomy" id="798079"/>
    <lineage>
        <taxon>Eukaryota</taxon>
        <taxon>Fungi</taxon>
        <taxon>Dikarya</taxon>
        <taxon>Ascomycota</taxon>
        <taxon>Pezizomycotina</taxon>
        <taxon>Dothideomycetes</taxon>
        <taxon>Pleosporomycetidae</taxon>
        <taxon>Pleosporales</taxon>
        <taxon>Pleosporineae</taxon>
        <taxon>Cucurbitariaceae</taxon>
        <taxon>Neocucurbitaria</taxon>
    </lineage>
</organism>
<gene>
    <name evidence="3" type="ORF">N0V83_005726</name>
</gene>
<dbReference type="EMBL" id="JAPEUY010000009">
    <property type="protein sequence ID" value="KAJ4369962.1"/>
    <property type="molecule type" value="Genomic_DNA"/>
</dbReference>
<keyword evidence="2" id="KW-0812">Transmembrane</keyword>
<feature type="region of interest" description="Disordered" evidence="1">
    <location>
        <begin position="188"/>
        <end position="225"/>
    </location>
</feature>
<reference evidence="3" key="1">
    <citation type="submission" date="2022-10" db="EMBL/GenBank/DDBJ databases">
        <title>Tapping the CABI collections for fungal endophytes: first genome assemblies for Collariella, Neodidymelliopsis, Ascochyta clinopodiicola, Didymella pomorum, Didymosphaeria variabile, Neocosmospora piperis and Neocucurbitaria cava.</title>
        <authorList>
            <person name="Hill R."/>
        </authorList>
    </citation>
    <scope>NUCLEOTIDE SEQUENCE</scope>
    <source>
        <strain evidence="3">IMI 356814</strain>
    </source>
</reference>
<evidence type="ECO:0000313" key="4">
    <source>
        <dbReference type="Proteomes" id="UP001140560"/>
    </source>
</evidence>
<feature type="compositionally biased region" description="Basic and acidic residues" evidence="1">
    <location>
        <begin position="195"/>
        <end position="215"/>
    </location>
</feature>
<name>A0A9W8Y8D8_9PLEO</name>
<keyword evidence="2" id="KW-0472">Membrane</keyword>
<proteinExistence type="predicted"/>
<evidence type="ECO:0000256" key="2">
    <source>
        <dbReference type="SAM" id="Phobius"/>
    </source>
</evidence>
<evidence type="ECO:0000256" key="1">
    <source>
        <dbReference type="SAM" id="MobiDB-lite"/>
    </source>
</evidence>
<sequence>MHHKAVHAGTAKHSLAEQLPVLNWVVLGLVSAGAGLHLIRRYRKKNPQIPIPPSQDRKKWRVLARGITAWLQQAMRSNAALRRDLQKAQQAAEDMRRGKQVACKKAAGALQEAQDLRKTLEDKDEDARELRKALEKEQAKVLELRQHIQHAEELERMQDEEITVARECEEQLQQELRMETAHRKQLQQRLVARSRLPDRSLRERLTTHQLDESRPPKTPQQNYGSIYESVERILRRDAARVENTPTNPRKRGRQDGGGEEASRPRKLQRSSSSERGEDVAYTPKGTPPSCSYLEGDVKERVNPRIWGLDGLPAIKVGPTRPLQTPVGADNGMSEDAMGDDIVESIETPVPSYIARRARSRLPVPSSRESPVRRSARAATRGVKSLNEREMALRSMSPEKDKRK</sequence>
<feature type="compositionally biased region" description="Basic and acidic residues" evidence="1">
    <location>
        <begin position="385"/>
        <end position="403"/>
    </location>
</feature>
<feature type="region of interest" description="Disordered" evidence="1">
    <location>
        <begin position="309"/>
        <end position="336"/>
    </location>
</feature>
<accession>A0A9W8Y8D8</accession>
<dbReference type="OrthoDB" id="10588342at2759"/>
<protein>
    <submittedName>
        <fullName evidence="3">Uncharacterized protein</fullName>
    </submittedName>
</protein>
<feature type="region of interest" description="Disordered" evidence="1">
    <location>
        <begin position="356"/>
        <end position="403"/>
    </location>
</feature>
<evidence type="ECO:0000313" key="3">
    <source>
        <dbReference type="EMBL" id="KAJ4369962.1"/>
    </source>
</evidence>
<feature type="compositionally biased region" description="Basic and acidic residues" evidence="1">
    <location>
        <begin position="253"/>
        <end position="263"/>
    </location>
</feature>
<dbReference type="AlphaFoldDB" id="A0A9W8Y8D8"/>